<feature type="domain" description="N-acetyltransferase" evidence="3">
    <location>
        <begin position="5"/>
        <end position="158"/>
    </location>
</feature>
<keyword evidence="5" id="KW-1185">Reference proteome</keyword>
<comment type="caution">
    <text evidence="4">The sequence shown here is derived from an EMBL/GenBank/DDBJ whole genome shotgun (WGS) entry which is preliminary data.</text>
</comment>
<dbReference type="PANTHER" id="PTHR43877:SF2">
    <property type="entry name" value="AMINOALKYLPHOSPHONATE N-ACETYLTRANSFERASE-RELATED"/>
    <property type="match status" value="1"/>
</dbReference>
<reference evidence="4 5" key="1">
    <citation type="submission" date="2020-08" db="EMBL/GenBank/DDBJ databases">
        <title>Genomic Encyclopedia of Type Strains, Phase IV (KMG-IV): sequencing the most valuable type-strain genomes for metagenomic binning, comparative biology and taxonomic classification.</title>
        <authorList>
            <person name="Goeker M."/>
        </authorList>
    </citation>
    <scope>NUCLEOTIDE SEQUENCE [LARGE SCALE GENOMIC DNA]</scope>
    <source>
        <strain evidence="4 5">DSM 29853</strain>
    </source>
</reference>
<dbReference type="AlphaFoldDB" id="A0A7W6J6Q8"/>
<evidence type="ECO:0000256" key="2">
    <source>
        <dbReference type="ARBA" id="ARBA00023315"/>
    </source>
</evidence>
<dbReference type="SUPFAM" id="SSF55729">
    <property type="entry name" value="Acyl-CoA N-acyltransferases (Nat)"/>
    <property type="match status" value="1"/>
</dbReference>
<organism evidence="4 5">
    <name type="scientific">Gellertiella hungarica</name>
    <dbReference type="NCBI Taxonomy" id="1572859"/>
    <lineage>
        <taxon>Bacteria</taxon>
        <taxon>Pseudomonadati</taxon>
        <taxon>Pseudomonadota</taxon>
        <taxon>Alphaproteobacteria</taxon>
        <taxon>Hyphomicrobiales</taxon>
        <taxon>Rhizobiaceae</taxon>
        <taxon>Gellertiella</taxon>
    </lineage>
</organism>
<dbReference type="InterPro" id="IPR000182">
    <property type="entry name" value="GNAT_dom"/>
</dbReference>
<dbReference type="EMBL" id="JACIEZ010000006">
    <property type="protein sequence ID" value="MBB4065835.1"/>
    <property type="molecule type" value="Genomic_DNA"/>
</dbReference>
<evidence type="ECO:0000259" key="3">
    <source>
        <dbReference type="PROSITE" id="PS51186"/>
    </source>
</evidence>
<dbReference type="InterPro" id="IPR016181">
    <property type="entry name" value="Acyl_CoA_acyltransferase"/>
</dbReference>
<dbReference type="PANTHER" id="PTHR43877">
    <property type="entry name" value="AMINOALKYLPHOSPHONATE N-ACETYLTRANSFERASE-RELATED-RELATED"/>
    <property type="match status" value="1"/>
</dbReference>
<keyword evidence="2" id="KW-0012">Acyltransferase</keyword>
<evidence type="ECO:0000313" key="5">
    <source>
        <dbReference type="Proteomes" id="UP000528286"/>
    </source>
</evidence>
<accession>A0A7W6J6Q8</accession>
<sequence>MEGPRRIDPDRDDMKALLQLIRTAFASMDGVIDPPSSAHELTAESLRDKARLETGFVIMDEGLPVACLFCRPERPDTLYLGKLAVDPARQGRGLGRLLLAAADDLARAAGLRRLRLETRVELDGNHRTFERWGFVKTGESRHPGFSRTTAIDMERAVPEVP</sequence>
<proteinExistence type="predicted"/>
<protein>
    <submittedName>
        <fullName evidence="4">GNAT superfamily N-acetyltransferase</fullName>
    </submittedName>
</protein>
<dbReference type="CDD" id="cd04301">
    <property type="entry name" value="NAT_SF"/>
    <property type="match status" value="1"/>
</dbReference>
<dbReference type="RefSeq" id="WP_183367127.1">
    <property type="nucleotide sequence ID" value="NZ_JACIEZ010000006.1"/>
</dbReference>
<dbReference type="GO" id="GO:0016747">
    <property type="term" value="F:acyltransferase activity, transferring groups other than amino-acyl groups"/>
    <property type="evidence" value="ECO:0007669"/>
    <property type="project" value="InterPro"/>
</dbReference>
<name>A0A7W6J6Q8_9HYPH</name>
<dbReference type="PROSITE" id="PS51186">
    <property type="entry name" value="GNAT"/>
    <property type="match status" value="1"/>
</dbReference>
<evidence type="ECO:0000313" key="4">
    <source>
        <dbReference type="EMBL" id="MBB4065835.1"/>
    </source>
</evidence>
<keyword evidence="1 4" id="KW-0808">Transferase</keyword>
<dbReference type="Proteomes" id="UP000528286">
    <property type="component" value="Unassembled WGS sequence"/>
</dbReference>
<dbReference type="Pfam" id="PF00583">
    <property type="entry name" value="Acetyltransf_1"/>
    <property type="match status" value="1"/>
</dbReference>
<gene>
    <name evidence="4" type="ORF">GGR23_003043</name>
</gene>
<evidence type="ECO:0000256" key="1">
    <source>
        <dbReference type="ARBA" id="ARBA00022679"/>
    </source>
</evidence>
<dbReference type="Gene3D" id="3.40.630.30">
    <property type="match status" value="1"/>
</dbReference>
<dbReference type="InterPro" id="IPR050832">
    <property type="entry name" value="Bact_Acetyltransf"/>
</dbReference>